<sequence length="146" mass="16665">MPKTLEYTSDSNTASSEDEDINLPGRSQVTQVKWQWKKVVTKEIPAFLEEAGINESKEVLTRKQVLQNVGVCRCYTADVERPWKTIFSCHPHVRAAFTLKTCMGGLMLSDLFPQQPSITRGVTKIYTERGFQDIAKVAFYLRPHKK</sequence>
<accession>A0A8X6UCU2</accession>
<dbReference type="Proteomes" id="UP000887013">
    <property type="component" value="Unassembled WGS sequence"/>
</dbReference>
<comment type="caution">
    <text evidence="2">The sequence shown here is derived from an EMBL/GenBank/DDBJ whole genome shotgun (WGS) entry which is preliminary data.</text>
</comment>
<gene>
    <name evidence="2" type="ORF">NPIL_517181</name>
</gene>
<dbReference type="AlphaFoldDB" id="A0A8X6UCU2"/>
<proteinExistence type="predicted"/>
<protein>
    <submittedName>
        <fullName evidence="2">Uncharacterized protein</fullName>
    </submittedName>
</protein>
<evidence type="ECO:0000313" key="3">
    <source>
        <dbReference type="Proteomes" id="UP000887013"/>
    </source>
</evidence>
<feature type="compositionally biased region" description="Polar residues" evidence="1">
    <location>
        <begin position="1"/>
        <end position="15"/>
    </location>
</feature>
<feature type="region of interest" description="Disordered" evidence="1">
    <location>
        <begin position="1"/>
        <end position="21"/>
    </location>
</feature>
<evidence type="ECO:0000256" key="1">
    <source>
        <dbReference type="SAM" id="MobiDB-lite"/>
    </source>
</evidence>
<keyword evidence="3" id="KW-1185">Reference proteome</keyword>
<dbReference type="EMBL" id="BMAW01123944">
    <property type="protein sequence ID" value="GFU05647.1"/>
    <property type="molecule type" value="Genomic_DNA"/>
</dbReference>
<name>A0A8X6UCU2_NEPPI</name>
<organism evidence="2 3">
    <name type="scientific">Nephila pilipes</name>
    <name type="common">Giant wood spider</name>
    <name type="synonym">Nephila maculata</name>
    <dbReference type="NCBI Taxonomy" id="299642"/>
    <lineage>
        <taxon>Eukaryota</taxon>
        <taxon>Metazoa</taxon>
        <taxon>Ecdysozoa</taxon>
        <taxon>Arthropoda</taxon>
        <taxon>Chelicerata</taxon>
        <taxon>Arachnida</taxon>
        <taxon>Araneae</taxon>
        <taxon>Araneomorphae</taxon>
        <taxon>Entelegynae</taxon>
        <taxon>Araneoidea</taxon>
        <taxon>Nephilidae</taxon>
        <taxon>Nephila</taxon>
    </lineage>
</organism>
<reference evidence="2" key="1">
    <citation type="submission" date="2020-08" db="EMBL/GenBank/DDBJ databases">
        <title>Multicomponent nature underlies the extraordinary mechanical properties of spider dragline silk.</title>
        <authorList>
            <person name="Kono N."/>
            <person name="Nakamura H."/>
            <person name="Mori M."/>
            <person name="Yoshida Y."/>
            <person name="Ohtoshi R."/>
            <person name="Malay A.D."/>
            <person name="Moran D.A.P."/>
            <person name="Tomita M."/>
            <person name="Numata K."/>
            <person name="Arakawa K."/>
        </authorList>
    </citation>
    <scope>NUCLEOTIDE SEQUENCE</scope>
</reference>
<evidence type="ECO:0000313" key="2">
    <source>
        <dbReference type="EMBL" id="GFU05647.1"/>
    </source>
</evidence>